<organism evidence="1 2">
    <name type="scientific">Caerostris darwini</name>
    <dbReference type="NCBI Taxonomy" id="1538125"/>
    <lineage>
        <taxon>Eukaryota</taxon>
        <taxon>Metazoa</taxon>
        <taxon>Ecdysozoa</taxon>
        <taxon>Arthropoda</taxon>
        <taxon>Chelicerata</taxon>
        <taxon>Arachnida</taxon>
        <taxon>Araneae</taxon>
        <taxon>Araneomorphae</taxon>
        <taxon>Entelegynae</taxon>
        <taxon>Araneoidea</taxon>
        <taxon>Araneidae</taxon>
        <taxon>Caerostris</taxon>
    </lineage>
</organism>
<proteinExistence type="predicted"/>
<evidence type="ECO:0000313" key="1">
    <source>
        <dbReference type="EMBL" id="GIY19001.1"/>
    </source>
</evidence>
<name>A0AAV4RF94_9ARAC</name>
<dbReference type="AlphaFoldDB" id="A0AAV4RF94"/>
<dbReference type="Proteomes" id="UP001054837">
    <property type="component" value="Unassembled WGS sequence"/>
</dbReference>
<sequence>MSKISIPSLQQQSIHSKLPRTPFGEAIKAPTAVDKGVLTVPFVGKWENSFFSGVVLNLETDYCLSRMFVWGELNSLLLAFPRSPWMASMPRCC</sequence>
<accession>A0AAV4RF94</accession>
<evidence type="ECO:0000313" key="2">
    <source>
        <dbReference type="Proteomes" id="UP001054837"/>
    </source>
</evidence>
<keyword evidence="2" id="KW-1185">Reference proteome</keyword>
<dbReference type="EMBL" id="BPLQ01005998">
    <property type="protein sequence ID" value="GIY19001.1"/>
    <property type="molecule type" value="Genomic_DNA"/>
</dbReference>
<protein>
    <submittedName>
        <fullName evidence="1">Uncharacterized protein</fullName>
    </submittedName>
</protein>
<comment type="caution">
    <text evidence="1">The sequence shown here is derived from an EMBL/GenBank/DDBJ whole genome shotgun (WGS) entry which is preliminary data.</text>
</comment>
<reference evidence="1 2" key="1">
    <citation type="submission" date="2021-06" db="EMBL/GenBank/DDBJ databases">
        <title>Caerostris darwini draft genome.</title>
        <authorList>
            <person name="Kono N."/>
            <person name="Arakawa K."/>
        </authorList>
    </citation>
    <scope>NUCLEOTIDE SEQUENCE [LARGE SCALE GENOMIC DNA]</scope>
</reference>
<gene>
    <name evidence="1" type="ORF">CDAR_556791</name>
</gene>